<dbReference type="Proteomes" id="UP000244870">
    <property type="component" value="Chromosome"/>
</dbReference>
<keyword evidence="2" id="KW-0645">Protease</keyword>
<evidence type="ECO:0000313" key="6">
    <source>
        <dbReference type="EMBL" id="AWF95317.1"/>
    </source>
</evidence>
<evidence type="ECO:0000256" key="1">
    <source>
        <dbReference type="ARBA" id="ARBA00007074"/>
    </source>
</evidence>
<protein>
    <recommendedName>
        <fullName evidence="5">NlpC/P60 domain-containing protein</fullName>
    </recommendedName>
</protein>
<dbReference type="Pfam" id="PF00877">
    <property type="entry name" value="NLPC_P60"/>
    <property type="match status" value="1"/>
</dbReference>
<dbReference type="InterPro" id="IPR000064">
    <property type="entry name" value="NLP_P60_dom"/>
</dbReference>
<dbReference type="SUPFAM" id="SSF69360">
    <property type="entry name" value="Cell wall binding repeat"/>
    <property type="match status" value="1"/>
</dbReference>
<evidence type="ECO:0000256" key="3">
    <source>
        <dbReference type="ARBA" id="ARBA00022801"/>
    </source>
</evidence>
<dbReference type="SUPFAM" id="SSF54001">
    <property type="entry name" value="Cysteine proteinases"/>
    <property type="match status" value="1"/>
</dbReference>
<comment type="similarity">
    <text evidence="1">Belongs to the peptidase C40 family.</text>
</comment>
<dbReference type="InterPro" id="IPR038765">
    <property type="entry name" value="Papain-like_cys_pep_sf"/>
</dbReference>
<dbReference type="AlphaFoldDB" id="A0A2S1KQM6"/>
<dbReference type="PANTHER" id="PTHR47053:SF1">
    <property type="entry name" value="MUREIN DD-ENDOPEPTIDASE MEPH-RELATED"/>
    <property type="match status" value="1"/>
</dbReference>
<dbReference type="PANTHER" id="PTHR47053">
    <property type="entry name" value="MUREIN DD-ENDOPEPTIDASE MEPH-RELATED"/>
    <property type="match status" value="1"/>
</dbReference>
<keyword evidence="4" id="KW-0788">Thiol protease</keyword>
<proteinExistence type="inferred from homology"/>
<dbReference type="Gene3D" id="2.10.270.10">
    <property type="entry name" value="Cholin Binding"/>
    <property type="match status" value="2"/>
</dbReference>
<gene>
    <name evidence="6" type="ORF">B6254_0910</name>
</gene>
<organism evidence="6 7">
    <name type="scientific">Weissella cibaria</name>
    <dbReference type="NCBI Taxonomy" id="137591"/>
    <lineage>
        <taxon>Bacteria</taxon>
        <taxon>Bacillati</taxon>
        <taxon>Bacillota</taxon>
        <taxon>Bacilli</taxon>
        <taxon>Lactobacillales</taxon>
        <taxon>Lactobacillaceae</taxon>
        <taxon>Weissella</taxon>
    </lineage>
</organism>
<dbReference type="RefSeq" id="WP_108730254.1">
    <property type="nucleotide sequence ID" value="NZ_CP020928.1"/>
</dbReference>
<accession>A0A2S1KQM6</accession>
<dbReference type="InterPro" id="IPR051202">
    <property type="entry name" value="Peptidase_C40"/>
</dbReference>
<evidence type="ECO:0000256" key="2">
    <source>
        <dbReference type="ARBA" id="ARBA00022670"/>
    </source>
</evidence>
<keyword evidence="3" id="KW-0378">Hydrolase</keyword>
<dbReference type="PROSITE" id="PS51935">
    <property type="entry name" value="NLPC_P60"/>
    <property type="match status" value="1"/>
</dbReference>
<sequence>MYDHGKLANRTLAGRLYKNGQAFNGWQAKRYYTGGKKFNGQMGGKLYRDGQRFSGSYKGILYNNGGVKTGDVGATYYAKGRKVNGKMTVGQTTYLFHNGTKQKGVQKVNGTYYMFNLNSGAMVKNKYVKSQWGNYYFFGADGKIGTDVVRMNGTYYYFDHKTYLMHKNTYDKSRWGTWYMFGGDGKVFSGYKYWYGQLYYFKPGTYEKATNQYAYENGNRYWADKNGVVTSGNAQIETAIATGSTIIGKSPYNWGGGRTPQSIALRQFDCSSFVHWAYASAGVELGDYRTAVTYSEVNLGRGINWNNIKRGDIFFMDNVDHVGIYLGGGYFLHDSPNSPTGGVGVSNLDDVVDRWNLVYKDSWRNISDDIVRRVVG</sequence>
<evidence type="ECO:0000259" key="5">
    <source>
        <dbReference type="PROSITE" id="PS51935"/>
    </source>
</evidence>
<dbReference type="EMBL" id="CP020928">
    <property type="protein sequence ID" value="AWF95317.1"/>
    <property type="molecule type" value="Genomic_DNA"/>
</dbReference>
<evidence type="ECO:0000256" key="4">
    <source>
        <dbReference type="ARBA" id="ARBA00022807"/>
    </source>
</evidence>
<reference evidence="6 7" key="1">
    <citation type="submission" date="2017-04" db="EMBL/GenBank/DDBJ databases">
        <title>Weissella cibaria strain m2 complete genome.</title>
        <authorList>
            <person name="Pan Q."/>
            <person name="Tan M."/>
            <person name="Yao F."/>
            <person name="Su S."/>
        </authorList>
    </citation>
    <scope>NUCLEOTIDE SEQUENCE [LARGE SCALE GENOMIC DNA]</scope>
    <source>
        <strain evidence="6 7">M2</strain>
    </source>
</reference>
<name>A0A2S1KQM6_9LACO</name>
<dbReference type="GO" id="GO:0008234">
    <property type="term" value="F:cysteine-type peptidase activity"/>
    <property type="evidence" value="ECO:0007669"/>
    <property type="project" value="UniProtKB-KW"/>
</dbReference>
<feature type="domain" description="NlpC/P60" evidence="5">
    <location>
        <begin position="233"/>
        <end position="366"/>
    </location>
</feature>
<evidence type="ECO:0000313" key="7">
    <source>
        <dbReference type="Proteomes" id="UP000244870"/>
    </source>
</evidence>
<dbReference type="GO" id="GO:0006508">
    <property type="term" value="P:proteolysis"/>
    <property type="evidence" value="ECO:0007669"/>
    <property type="project" value="UniProtKB-KW"/>
</dbReference>
<dbReference type="Gene3D" id="3.90.1720.10">
    <property type="entry name" value="endopeptidase domain like (from Nostoc punctiforme)"/>
    <property type="match status" value="1"/>
</dbReference>